<reference evidence="2" key="1">
    <citation type="submission" date="2021-05" db="EMBL/GenBank/DDBJ databases">
        <authorList>
            <person name="Alioto T."/>
            <person name="Alioto T."/>
            <person name="Gomez Garrido J."/>
        </authorList>
    </citation>
    <scope>NUCLEOTIDE SEQUENCE</scope>
</reference>
<dbReference type="EMBL" id="HBUF01120712">
    <property type="protein sequence ID" value="CAG6642069.1"/>
    <property type="molecule type" value="Transcribed_RNA"/>
</dbReference>
<evidence type="ECO:0000256" key="1">
    <source>
        <dbReference type="ARBA" id="ARBA00007099"/>
    </source>
</evidence>
<organism evidence="2">
    <name type="scientific">Cacopsylla melanoneura</name>
    <dbReference type="NCBI Taxonomy" id="428564"/>
    <lineage>
        <taxon>Eukaryota</taxon>
        <taxon>Metazoa</taxon>
        <taxon>Ecdysozoa</taxon>
        <taxon>Arthropoda</taxon>
        <taxon>Hexapoda</taxon>
        <taxon>Insecta</taxon>
        <taxon>Pterygota</taxon>
        <taxon>Neoptera</taxon>
        <taxon>Paraneoptera</taxon>
        <taxon>Hemiptera</taxon>
        <taxon>Sternorrhyncha</taxon>
        <taxon>Psylloidea</taxon>
        <taxon>Psyllidae</taxon>
        <taxon>Psyllinae</taxon>
        <taxon>Cacopsylla</taxon>
    </lineage>
</organism>
<proteinExistence type="inferred from homology"/>
<dbReference type="InterPro" id="IPR024131">
    <property type="entry name" value="UPF0489"/>
</dbReference>
<sequence length="371" mass="43344">MSLKKYKQTPIHVVEDHHEVIPHIYKSMGAKYLPLENNTLVHFDSHPDMLIPHNLQADDVTDKYKLFTELSIENWIMPAVYAGHFNKLIWIKQEWCNQMDDGSYVFHVGKYEKSGQIKLTATNSYFVSEVLYAPLEELTNVKQVTLIVVTFKTQNMNESFDKMRQLLSLENDSYVLDIDLDYFSTRNPFQELYKLANLYERLQTIYKCETPSTSNTEELSKFVATRSEQLNNLKQFFMNLGDEKVKDLFDEKACELLTQLVNEVNKYYTIVDWELIHEAGCTCDDMARPLPHHVTDQDQLIPLIDNTFKFWFSVVDQAKPPVLITISRSSEDDYCPPEQVDVIESHVLSLLRKKYDTNDLHLHYAENSDSE</sequence>
<evidence type="ECO:0000313" key="2">
    <source>
        <dbReference type="EMBL" id="CAG6642069.1"/>
    </source>
</evidence>
<dbReference type="PANTHER" id="PTHR13225:SF3">
    <property type="entry name" value="UPF0489 PROTEIN C5ORF22"/>
    <property type="match status" value="1"/>
</dbReference>
<name>A0A8D8R0P0_9HEMI</name>
<comment type="similarity">
    <text evidence="1">Belongs to the UPF0489 family.</text>
</comment>
<dbReference type="AlphaFoldDB" id="A0A8D8R0P0"/>
<dbReference type="PANTHER" id="PTHR13225">
    <property type="entry name" value="MISEXPRESSION SUPPRESSOR OF RAS 6"/>
    <property type="match status" value="1"/>
</dbReference>
<dbReference type="Pfam" id="PF12640">
    <property type="entry name" value="UPF0489"/>
    <property type="match status" value="1"/>
</dbReference>
<accession>A0A8D8R0P0</accession>
<protein>
    <submittedName>
        <fullName evidence="2">UPF0489 protein C5orf22 homolog</fullName>
    </submittedName>
</protein>